<keyword evidence="2" id="KW-1185">Reference proteome</keyword>
<dbReference type="OrthoDB" id="2990817at2"/>
<sequence length="166" mass="19023">MNVDNVKRRKINQAVNFLEELSWLLDSKRNFDLKEVSKLIRSLTESDIQSDISTKYSSVNQNKNILVGILPNLFLDQDLFKSNSDLTEFSESVLHIIIPRFEKRSRYEIIGLIVCAVPDLDDSALSNLVEALTLITGNKDKLKQVKAEKNKVNFSWNDTIHNLNKS</sequence>
<comment type="caution">
    <text evidence="1">The sequence shown here is derived from an EMBL/GenBank/DDBJ whole genome shotgun (WGS) entry which is preliminary data.</text>
</comment>
<proteinExistence type="predicted"/>
<accession>A0A3S2Y330</accession>
<protein>
    <submittedName>
        <fullName evidence="1">Uncharacterized protein</fullName>
    </submittedName>
</protein>
<evidence type="ECO:0000313" key="2">
    <source>
        <dbReference type="Proteomes" id="UP000282759"/>
    </source>
</evidence>
<organism evidence="1 2">
    <name type="scientific">Mucilaginibacter limnophilus</name>
    <dbReference type="NCBI Taxonomy" id="1932778"/>
    <lineage>
        <taxon>Bacteria</taxon>
        <taxon>Pseudomonadati</taxon>
        <taxon>Bacteroidota</taxon>
        <taxon>Sphingobacteriia</taxon>
        <taxon>Sphingobacteriales</taxon>
        <taxon>Sphingobacteriaceae</taxon>
        <taxon>Mucilaginibacter</taxon>
    </lineage>
</organism>
<dbReference type="EMBL" id="SACK01000001">
    <property type="protein sequence ID" value="RVU02380.1"/>
    <property type="molecule type" value="Genomic_DNA"/>
</dbReference>
<evidence type="ECO:0000313" key="1">
    <source>
        <dbReference type="EMBL" id="RVU02380.1"/>
    </source>
</evidence>
<dbReference type="Proteomes" id="UP000282759">
    <property type="component" value="Unassembled WGS sequence"/>
</dbReference>
<reference evidence="1 2" key="1">
    <citation type="submission" date="2019-01" db="EMBL/GenBank/DDBJ databases">
        <authorList>
            <person name="Chen W.-M."/>
        </authorList>
    </citation>
    <scope>NUCLEOTIDE SEQUENCE [LARGE SCALE GENOMIC DNA]</scope>
    <source>
        <strain evidence="1 2">YBJ-36</strain>
    </source>
</reference>
<name>A0A3S2Y330_9SPHI</name>
<gene>
    <name evidence="1" type="ORF">EOD41_00110</name>
</gene>
<dbReference type="RefSeq" id="WP_127702757.1">
    <property type="nucleotide sequence ID" value="NZ_SACK01000001.1"/>
</dbReference>
<dbReference type="AlphaFoldDB" id="A0A3S2Y330"/>